<reference evidence="2 3" key="1">
    <citation type="submission" date="2016-10" db="EMBL/GenBank/DDBJ databases">
        <authorList>
            <person name="de Groot N.N."/>
        </authorList>
    </citation>
    <scope>NUCLEOTIDE SEQUENCE [LARGE SCALE GENOMIC DNA]</scope>
    <source>
        <strain evidence="2 3">ATCC BAA-466</strain>
    </source>
</reference>
<dbReference type="RefSeq" id="WP_090289419.1">
    <property type="nucleotide sequence ID" value="NZ_FNCK01000003.1"/>
</dbReference>
<dbReference type="Pfam" id="PF06970">
    <property type="entry name" value="RepA_N"/>
    <property type="match status" value="1"/>
</dbReference>
<feature type="domain" description="Replication initiator A N-terminal" evidence="1">
    <location>
        <begin position="15"/>
        <end position="89"/>
    </location>
</feature>
<dbReference type="AlphaFoldDB" id="A0A1G7RE85"/>
<evidence type="ECO:0000313" key="3">
    <source>
        <dbReference type="Proteomes" id="UP000199708"/>
    </source>
</evidence>
<dbReference type="InterPro" id="IPR010724">
    <property type="entry name" value="RepA_N"/>
</dbReference>
<sequence>MEFDYFYNLDGDRYSFYMLPKIVFSGTSLRICPLTKNFLIQFTRMNEFICKKYNWRDDKKRVYIIFSIDQVMEVLNKSNQTSVKVLIELEKIGLIKRKGLGKSNSIYVKDFVTIVNTNCFVRLYNVYLTEKEIQTLREEIPYHLDNFAERLSAYMKRTGRDYNDHKSTILSSFYQD</sequence>
<dbReference type="STRING" id="120956.SAMN05421791_1035"/>
<keyword evidence="3" id="KW-1185">Reference proteome</keyword>
<dbReference type="OrthoDB" id="1695311at2"/>
<name>A0A1G7RE85_9LACT</name>
<dbReference type="EMBL" id="FNCK01000003">
    <property type="protein sequence ID" value="SDG08945.1"/>
    <property type="molecule type" value="Genomic_DNA"/>
</dbReference>
<organism evidence="2 3">
    <name type="scientific">Facklamia miroungae</name>
    <dbReference type="NCBI Taxonomy" id="120956"/>
    <lineage>
        <taxon>Bacteria</taxon>
        <taxon>Bacillati</taxon>
        <taxon>Bacillota</taxon>
        <taxon>Bacilli</taxon>
        <taxon>Lactobacillales</taxon>
        <taxon>Aerococcaceae</taxon>
        <taxon>Facklamia</taxon>
    </lineage>
</organism>
<gene>
    <name evidence="2" type="ORF">SAMN05421791_1035</name>
</gene>
<evidence type="ECO:0000259" key="1">
    <source>
        <dbReference type="Pfam" id="PF06970"/>
    </source>
</evidence>
<dbReference type="Proteomes" id="UP000199708">
    <property type="component" value="Unassembled WGS sequence"/>
</dbReference>
<evidence type="ECO:0000313" key="2">
    <source>
        <dbReference type="EMBL" id="SDG08945.1"/>
    </source>
</evidence>
<proteinExistence type="predicted"/>
<protein>
    <submittedName>
        <fullName evidence="2">Replication initiator protein A (RepA) N-terminus</fullName>
    </submittedName>
</protein>
<accession>A0A1G7RE85</accession>